<accession>A0A537IQ16</accession>
<comment type="similarity">
    <text evidence="2">Belongs to the PhoU family.</text>
</comment>
<dbReference type="PANTHER" id="PTHR42930:SF3">
    <property type="entry name" value="PHOSPHATE-SPECIFIC TRANSPORT SYSTEM ACCESSORY PROTEIN PHOU"/>
    <property type="match status" value="1"/>
</dbReference>
<dbReference type="FunFam" id="1.20.58.220:FF:000004">
    <property type="entry name" value="Phosphate-specific transport system accessory protein PhoU"/>
    <property type="match status" value="1"/>
</dbReference>
<evidence type="ECO:0000313" key="9">
    <source>
        <dbReference type="EMBL" id="TMI72726.1"/>
    </source>
</evidence>
<dbReference type="PIRSF" id="PIRSF003107">
    <property type="entry name" value="PhoU"/>
    <property type="match status" value="1"/>
</dbReference>
<feature type="region of interest" description="Disordered" evidence="7">
    <location>
        <begin position="16"/>
        <end position="40"/>
    </location>
</feature>
<evidence type="ECO:0000256" key="4">
    <source>
        <dbReference type="ARBA" id="ARBA00022448"/>
    </source>
</evidence>
<reference evidence="9 10" key="1">
    <citation type="journal article" date="2019" name="Nat. Microbiol.">
        <title>Mediterranean grassland soil C-N compound turnover is dependent on rainfall and depth, and is mediated by genomically divergent microorganisms.</title>
        <authorList>
            <person name="Diamond S."/>
            <person name="Andeer P.F."/>
            <person name="Li Z."/>
            <person name="Crits-Christoph A."/>
            <person name="Burstein D."/>
            <person name="Anantharaman K."/>
            <person name="Lane K.R."/>
            <person name="Thomas B.C."/>
            <person name="Pan C."/>
            <person name="Northen T.R."/>
            <person name="Banfield J.F."/>
        </authorList>
    </citation>
    <scope>NUCLEOTIDE SEQUENCE [LARGE SCALE GENOMIC DNA]</scope>
    <source>
        <strain evidence="9">NP_8</strain>
    </source>
</reference>
<dbReference type="Pfam" id="PF01895">
    <property type="entry name" value="PhoU"/>
    <property type="match status" value="2"/>
</dbReference>
<name>A0A537IQ16_9BACT</name>
<keyword evidence="4" id="KW-0813">Transport</keyword>
<dbReference type="InterPro" id="IPR038078">
    <property type="entry name" value="PhoU-like_sf"/>
</dbReference>
<comment type="caution">
    <text evidence="9">The sequence shown here is derived from an EMBL/GenBank/DDBJ whole genome shotgun (WGS) entry which is preliminary data.</text>
</comment>
<dbReference type="SUPFAM" id="SSF109755">
    <property type="entry name" value="PhoU-like"/>
    <property type="match status" value="1"/>
</dbReference>
<evidence type="ECO:0000256" key="7">
    <source>
        <dbReference type="SAM" id="MobiDB-lite"/>
    </source>
</evidence>
<dbReference type="NCBIfam" id="TIGR02135">
    <property type="entry name" value="phoU_full"/>
    <property type="match status" value="1"/>
</dbReference>
<keyword evidence="5" id="KW-0963">Cytoplasm</keyword>
<protein>
    <submittedName>
        <fullName evidence="9">Phosphate signaling complex protein PhoU</fullName>
    </submittedName>
</protein>
<evidence type="ECO:0000256" key="3">
    <source>
        <dbReference type="ARBA" id="ARBA00011738"/>
    </source>
</evidence>
<dbReference type="GO" id="GO:0045936">
    <property type="term" value="P:negative regulation of phosphate metabolic process"/>
    <property type="evidence" value="ECO:0007669"/>
    <property type="project" value="InterPro"/>
</dbReference>
<dbReference type="GO" id="GO:0005737">
    <property type="term" value="C:cytoplasm"/>
    <property type="evidence" value="ECO:0007669"/>
    <property type="project" value="UniProtKB-SubCell"/>
</dbReference>
<dbReference type="EMBL" id="VBAP01000081">
    <property type="protein sequence ID" value="TMI72726.1"/>
    <property type="molecule type" value="Genomic_DNA"/>
</dbReference>
<keyword evidence="6" id="KW-0592">Phosphate transport</keyword>
<dbReference type="InterPro" id="IPR028366">
    <property type="entry name" value="PhoU"/>
</dbReference>
<dbReference type="Gene3D" id="1.20.58.220">
    <property type="entry name" value="Phosphate transport system protein phou homolog 2, domain 2"/>
    <property type="match status" value="1"/>
</dbReference>
<gene>
    <name evidence="9" type="primary">phoU</name>
    <name evidence="9" type="ORF">E6H05_10780</name>
</gene>
<comment type="subcellular location">
    <subcellularLocation>
        <location evidence="1">Cytoplasm</location>
    </subcellularLocation>
</comment>
<proteinExistence type="inferred from homology"/>
<feature type="domain" description="PhoU" evidence="8">
    <location>
        <begin position="165"/>
        <end position="248"/>
    </location>
</feature>
<dbReference type="Proteomes" id="UP000318834">
    <property type="component" value="Unassembled WGS sequence"/>
</dbReference>
<evidence type="ECO:0000256" key="1">
    <source>
        <dbReference type="ARBA" id="ARBA00004496"/>
    </source>
</evidence>
<comment type="subunit">
    <text evidence="3">Homodimer.</text>
</comment>
<dbReference type="AlphaFoldDB" id="A0A537IQ16"/>
<dbReference type="GO" id="GO:0030643">
    <property type="term" value="P:intracellular phosphate ion homeostasis"/>
    <property type="evidence" value="ECO:0007669"/>
    <property type="project" value="InterPro"/>
</dbReference>
<evidence type="ECO:0000259" key="8">
    <source>
        <dbReference type="Pfam" id="PF01895"/>
    </source>
</evidence>
<feature type="domain" description="PhoU" evidence="8">
    <location>
        <begin position="61"/>
        <end position="147"/>
    </location>
</feature>
<evidence type="ECO:0000256" key="2">
    <source>
        <dbReference type="ARBA" id="ARBA00008107"/>
    </source>
</evidence>
<evidence type="ECO:0000256" key="5">
    <source>
        <dbReference type="ARBA" id="ARBA00022490"/>
    </source>
</evidence>
<sequence>MASLWSTARRTICLRSRGNGGLRTTSRGGSGSSAPAGQQSRVLMTRETFEGELHRLKDDVVQMGVRAGQAISRAVEALRTRDVALAEQVVAADDAIDAMHLELERRCMRLLATQQPMAGDLRTIASVFAITIDLERMADHAEGISRATKRLGLEPLVKPLVDIPAMEARIQEMLRETLEAFRAQDARLAVQAAAKDDLVDELRNRVLHDLLDVMVKDPQTISRALELLIVARHLERAADHITNICERVVYMATGELRELNV</sequence>
<evidence type="ECO:0000313" key="10">
    <source>
        <dbReference type="Proteomes" id="UP000318834"/>
    </source>
</evidence>
<dbReference type="GO" id="GO:0006817">
    <property type="term" value="P:phosphate ion transport"/>
    <property type="evidence" value="ECO:0007669"/>
    <property type="project" value="UniProtKB-KW"/>
</dbReference>
<organism evidence="9 10">
    <name type="scientific">Candidatus Segetimicrobium genomatis</name>
    <dbReference type="NCBI Taxonomy" id="2569760"/>
    <lineage>
        <taxon>Bacteria</taxon>
        <taxon>Bacillati</taxon>
        <taxon>Candidatus Sysuimicrobiota</taxon>
        <taxon>Candidatus Sysuimicrobiia</taxon>
        <taxon>Candidatus Sysuimicrobiales</taxon>
        <taxon>Candidatus Segetimicrobiaceae</taxon>
        <taxon>Candidatus Segetimicrobium</taxon>
    </lineage>
</organism>
<evidence type="ECO:0000256" key="6">
    <source>
        <dbReference type="ARBA" id="ARBA00022592"/>
    </source>
</evidence>
<dbReference type="InterPro" id="IPR026022">
    <property type="entry name" value="PhoU_dom"/>
</dbReference>
<dbReference type="PANTHER" id="PTHR42930">
    <property type="entry name" value="PHOSPHATE-SPECIFIC TRANSPORT SYSTEM ACCESSORY PROTEIN PHOU"/>
    <property type="match status" value="1"/>
</dbReference>